<evidence type="ECO:0000256" key="12">
    <source>
        <dbReference type="PIRNR" id="PIRNR015601"/>
    </source>
</evidence>
<reference evidence="15 16" key="1">
    <citation type="submission" date="2022-01" db="EMBL/GenBank/DDBJ databases">
        <authorList>
            <person name="Won M."/>
            <person name="Kim S.-J."/>
            <person name="Kwon S.-W."/>
        </authorList>
    </citation>
    <scope>NUCLEOTIDE SEQUENCE [LARGE SCALE GENOMIC DNA]</scope>
    <source>
        <strain evidence="15 16">KCTC 23505</strain>
    </source>
</reference>
<evidence type="ECO:0000256" key="7">
    <source>
        <dbReference type="ARBA" id="ARBA00022603"/>
    </source>
</evidence>
<dbReference type="EMBL" id="JAKGBZ010000006">
    <property type="protein sequence ID" value="MCF3945997.1"/>
    <property type="molecule type" value="Genomic_DNA"/>
</dbReference>
<keyword evidence="7 12" id="KW-0489">Methyltransferase</keyword>
<dbReference type="InterPro" id="IPR015947">
    <property type="entry name" value="PUA-like_sf"/>
</dbReference>
<dbReference type="GO" id="GO:0008168">
    <property type="term" value="F:methyltransferase activity"/>
    <property type="evidence" value="ECO:0007669"/>
    <property type="project" value="UniProtKB-KW"/>
</dbReference>
<name>A0ABS9DTI4_9PROT</name>
<evidence type="ECO:0000259" key="13">
    <source>
        <dbReference type="Pfam" id="PF04452"/>
    </source>
</evidence>
<dbReference type="GO" id="GO:0032259">
    <property type="term" value="P:methylation"/>
    <property type="evidence" value="ECO:0007669"/>
    <property type="project" value="UniProtKB-KW"/>
</dbReference>
<protein>
    <recommendedName>
        <fullName evidence="4 12">Ribosomal RNA small subunit methyltransferase E</fullName>
        <ecNumber evidence="3 12">2.1.1.193</ecNumber>
    </recommendedName>
</protein>
<evidence type="ECO:0000256" key="1">
    <source>
        <dbReference type="ARBA" id="ARBA00004496"/>
    </source>
</evidence>
<feature type="domain" description="Ribosomal RNA small subunit methyltransferase E PUA-like" evidence="14">
    <location>
        <begin position="22"/>
        <end position="66"/>
    </location>
</feature>
<evidence type="ECO:0000256" key="6">
    <source>
        <dbReference type="ARBA" id="ARBA00022552"/>
    </source>
</evidence>
<evidence type="ECO:0000256" key="2">
    <source>
        <dbReference type="ARBA" id="ARBA00005528"/>
    </source>
</evidence>
<evidence type="ECO:0000256" key="9">
    <source>
        <dbReference type="ARBA" id="ARBA00022691"/>
    </source>
</evidence>
<dbReference type="InterPro" id="IPR046887">
    <property type="entry name" value="RsmE_PUA-like"/>
</dbReference>
<dbReference type="Proteomes" id="UP001521209">
    <property type="component" value="Unassembled WGS sequence"/>
</dbReference>
<sequence length="238" mass="25980">MGSIIRLYVPVPLARDCVIATTAAQAHYLAHVMRRRAGDALRVFNGADGEFDATIESIGRRSARLAITRQARAQEREPDCWLCFAPVKRDASDLIIEKATELGVSAIHPVFTDRSQTARVNLERFAAIATEAAEQSERLSVPDIRSSVDLFRLIETWPPERRLFVAAERAQAPSLVMVPPFQPVALLVGPEGGFAPAELDVLSRRAFVTIVSLGPRVLRAETAAIAGLARMLASPETD</sequence>
<dbReference type="NCBIfam" id="NF008694">
    <property type="entry name" value="PRK11713.3-2"/>
    <property type="match status" value="1"/>
</dbReference>
<dbReference type="Gene3D" id="2.40.240.20">
    <property type="entry name" value="Hypothetical PUA domain-like, domain 1"/>
    <property type="match status" value="1"/>
</dbReference>
<comment type="subcellular location">
    <subcellularLocation>
        <location evidence="1 12">Cytoplasm</location>
    </subcellularLocation>
</comment>
<comment type="caution">
    <text evidence="15">The sequence shown here is derived from an EMBL/GenBank/DDBJ whole genome shotgun (WGS) entry which is preliminary data.</text>
</comment>
<accession>A0ABS9DTI4</accession>
<comment type="catalytic activity">
    <reaction evidence="11 12">
        <text>uridine(1498) in 16S rRNA + S-adenosyl-L-methionine = N(3)-methyluridine(1498) in 16S rRNA + S-adenosyl-L-homocysteine + H(+)</text>
        <dbReference type="Rhea" id="RHEA:42920"/>
        <dbReference type="Rhea" id="RHEA-COMP:10283"/>
        <dbReference type="Rhea" id="RHEA-COMP:10284"/>
        <dbReference type="ChEBI" id="CHEBI:15378"/>
        <dbReference type="ChEBI" id="CHEBI:57856"/>
        <dbReference type="ChEBI" id="CHEBI:59789"/>
        <dbReference type="ChEBI" id="CHEBI:65315"/>
        <dbReference type="ChEBI" id="CHEBI:74502"/>
        <dbReference type="EC" id="2.1.1.193"/>
    </reaction>
</comment>
<dbReference type="PIRSF" id="PIRSF015601">
    <property type="entry name" value="MTase_slr0722"/>
    <property type="match status" value="1"/>
</dbReference>
<dbReference type="PANTHER" id="PTHR30027">
    <property type="entry name" value="RIBOSOMAL RNA SMALL SUBUNIT METHYLTRANSFERASE E"/>
    <property type="match status" value="1"/>
</dbReference>
<organism evidence="15 16">
    <name type="scientific">Acidiphilium iwatense</name>
    <dbReference type="NCBI Taxonomy" id="768198"/>
    <lineage>
        <taxon>Bacteria</taxon>
        <taxon>Pseudomonadati</taxon>
        <taxon>Pseudomonadota</taxon>
        <taxon>Alphaproteobacteria</taxon>
        <taxon>Acetobacterales</taxon>
        <taxon>Acidocellaceae</taxon>
        <taxon>Acidiphilium</taxon>
    </lineage>
</organism>
<evidence type="ECO:0000256" key="5">
    <source>
        <dbReference type="ARBA" id="ARBA00022490"/>
    </source>
</evidence>
<evidence type="ECO:0000313" key="16">
    <source>
        <dbReference type="Proteomes" id="UP001521209"/>
    </source>
</evidence>
<dbReference type="SUPFAM" id="SSF88697">
    <property type="entry name" value="PUA domain-like"/>
    <property type="match status" value="1"/>
</dbReference>
<comment type="similarity">
    <text evidence="2 12">Belongs to the RNA methyltransferase RsmE family.</text>
</comment>
<gene>
    <name evidence="15" type="ORF">L2A60_04760</name>
</gene>
<keyword evidence="16" id="KW-1185">Reference proteome</keyword>
<keyword evidence="8 12" id="KW-0808">Transferase</keyword>
<proteinExistence type="inferred from homology"/>
<dbReference type="InterPro" id="IPR006700">
    <property type="entry name" value="RsmE"/>
</dbReference>
<evidence type="ECO:0000256" key="3">
    <source>
        <dbReference type="ARBA" id="ARBA00012328"/>
    </source>
</evidence>
<dbReference type="RefSeq" id="WP_235703228.1">
    <property type="nucleotide sequence ID" value="NZ_JAKGBZ010000006.1"/>
</dbReference>
<dbReference type="InterPro" id="IPR046886">
    <property type="entry name" value="RsmE_MTase_dom"/>
</dbReference>
<dbReference type="Pfam" id="PF20260">
    <property type="entry name" value="PUA_4"/>
    <property type="match status" value="1"/>
</dbReference>
<feature type="domain" description="Ribosomal RNA small subunit methyltransferase E methyltransferase" evidence="13">
    <location>
        <begin position="78"/>
        <end position="231"/>
    </location>
</feature>
<dbReference type="EC" id="2.1.1.193" evidence="3 12"/>
<evidence type="ECO:0000259" key="14">
    <source>
        <dbReference type="Pfam" id="PF20260"/>
    </source>
</evidence>
<evidence type="ECO:0000256" key="10">
    <source>
        <dbReference type="ARBA" id="ARBA00025699"/>
    </source>
</evidence>
<evidence type="ECO:0000256" key="4">
    <source>
        <dbReference type="ARBA" id="ARBA00013673"/>
    </source>
</evidence>
<keyword evidence="5 12" id="KW-0963">Cytoplasm</keyword>
<evidence type="ECO:0000313" key="15">
    <source>
        <dbReference type="EMBL" id="MCF3945997.1"/>
    </source>
</evidence>
<dbReference type="InterPro" id="IPR029028">
    <property type="entry name" value="Alpha/beta_knot_MTases"/>
</dbReference>
<dbReference type="InterPro" id="IPR029026">
    <property type="entry name" value="tRNA_m1G_MTases_N"/>
</dbReference>
<keyword evidence="9 12" id="KW-0949">S-adenosyl-L-methionine</keyword>
<dbReference type="NCBIfam" id="TIGR00046">
    <property type="entry name" value="RsmE family RNA methyltransferase"/>
    <property type="match status" value="1"/>
</dbReference>
<dbReference type="PANTHER" id="PTHR30027:SF3">
    <property type="entry name" value="16S RRNA (URACIL(1498)-N(3))-METHYLTRANSFERASE"/>
    <property type="match status" value="1"/>
</dbReference>
<dbReference type="Gene3D" id="3.40.1280.10">
    <property type="match status" value="1"/>
</dbReference>
<dbReference type="NCBIfam" id="NF008696">
    <property type="entry name" value="PRK11713.3-5"/>
    <property type="match status" value="1"/>
</dbReference>
<comment type="function">
    <text evidence="10 12">Specifically methylates the N3 position of the uracil ring of uridine 1498 (m3U1498) in 16S rRNA. Acts on the fully assembled 30S ribosomal subunit.</text>
</comment>
<dbReference type="SUPFAM" id="SSF75217">
    <property type="entry name" value="alpha/beta knot"/>
    <property type="match status" value="1"/>
</dbReference>
<dbReference type="CDD" id="cd18084">
    <property type="entry name" value="RsmE-like"/>
    <property type="match status" value="1"/>
</dbReference>
<dbReference type="Pfam" id="PF04452">
    <property type="entry name" value="Methyltrans_RNA"/>
    <property type="match status" value="1"/>
</dbReference>
<evidence type="ECO:0000256" key="11">
    <source>
        <dbReference type="ARBA" id="ARBA00047944"/>
    </source>
</evidence>
<keyword evidence="6 12" id="KW-0698">rRNA processing</keyword>
<evidence type="ECO:0000256" key="8">
    <source>
        <dbReference type="ARBA" id="ARBA00022679"/>
    </source>
</evidence>